<feature type="non-terminal residue" evidence="1">
    <location>
        <position position="1"/>
    </location>
</feature>
<dbReference type="EMBL" id="ML977017">
    <property type="protein sequence ID" value="KAF1951402.1"/>
    <property type="molecule type" value="Genomic_DNA"/>
</dbReference>
<dbReference type="OrthoDB" id="3746940at2759"/>
<accession>A0A6A5TIC2</accession>
<reference evidence="1" key="1">
    <citation type="journal article" date="2020" name="Stud. Mycol.">
        <title>101 Dothideomycetes genomes: a test case for predicting lifestyles and emergence of pathogens.</title>
        <authorList>
            <person name="Haridas S."/>
            <person name="Albert R."/>
            <person name="Binder M."/>
            <person name="Bloem J."/>
            <person name="Labutti K."/>
            <person name="Salamov A."/>
            <person name="Andreopoulos B."/>
            <person name="Baker S."/>
            <person name="Barry K."/>
            <person name="Bills G."/>
            <person name="Bluhm B."/>
            <person name="Cannon C."/>
            <person name="Castanera R."/>
            <person name="Culley D."/>
            <person name="Daum C."/>
            <person name="Ezra D."/>
            <person name="Gonzalez J."/>
            <person name="Henrissat B."/>
            <person name="Kuo A."/>
            <person name="Liang C."/>
            <person name="Lipzen A."/>
            <person name="Lutzoni F."/>
            <person name="Magnuson J."/>
            <person name="Mondo S."/>
            <person name="Nolan M."/>
            <person name="Ohm R."/>
            <person name="Pangilinan J."/>
            <person name="Park H.-J."/>
            <person name="Ramirez L."/>
            <person name="Alfaro M."/>
            <person name="Sun H."/>
            <person name="Tritt A."/>
            <person name="Yoshinaga Y."/>
            <person name="Zwiers L.-H."/>
            <person name="Turgeon B."/>
            <person name="Goodwin S."/>
            <person name="Spatafora J."/>
            <person name="Crous P."/>
            <person name="Grigoriev I."/>
        </authorList>
    </citation>
    <scope>NUCLEOTIDE SEQUENCE</scope>
    <source>
        <strain evidence="1">CBS 675.92</strain>
    </source>
</reference>
<gene>
    <name evidence="1" type="ORF">CC80DRAFT_424748</name>
</gene>
<evidence type="ECO:0000313" key="1">
    <source>
        <dbReference type="EMBL" id="KAF1951402.1"/>
    </source>
</evidence>
<protein>
    <submittedName>
        <fullName evidence="1">Uncharacterized protein</fullName>
    </submittedName>
</protein>
<evidence type="ECO:0000313" key="2">
    <source>
        <dbReference type="Proteomes" id="UP000800035"/>
    </source>
</evidence>
<dbReference type="Proteomes" id="UP000800035">
    <property type="component" value="Unassembled WGS sequence"/>
</dbReference>
<dbReference type="AlphaFoldDB" id="A0A6A5TIC2"/>
<proteinExistence type="predicted"/>
<name>A0A6A5TIC2_9PLEO</name>
<organism evidence="1 2">
    <name type="scientific">Byssothecium circinans</name>
    <dbReference type="NCBI Taxonomy" id="147558"/>
    <lineage>
        <taxon>Eukaryota</taxon>
        <taxon>Fungi</taxon>
        <taxon>Dikarya</taxon>
        <taxon>Ascomycota</taxon>
        <taxon>Pezizomycotina</taxon>
        <taxon>Dothideomycetes</taxon>
        <taxon>Pleosporomycetidae</taxon>
        <taxon>Pleosporales</taxon>
        <taxon>Massarineae</taxon>
        <taxon>Massarinaceae</taxon>
        <taxon>Byssothecium</taxon>
    </lineage>
</organism>
<sequence>TIYFRGLYLLIINKETNNVKTHIDNKNPLIKYLPYEIPTRYTCYIRGTSVYFKKLRG</sequence>
<keyword evidence="2" id="KW-1185">Reference proteome</keyword>